<feature type="region of interest" description="Disordered" evidence="5">
    <location>
        <begin position="505"/>
        <end position="554"/>
    </location>
</feature>
<feature type="compositionally biased region" description="Polar residues" evidence="5">
    <location>
        <begin position="289"/>
        <end position="298"/>
    </location>
</feature>
<dbReference type="InterPro" id="IPR053238">
    <property type="entry name" value="RING-H2_zinc_finger"/>
</dbReference>
<dbReference type="SUPFAM" id="SSF57850">
    <property type="entry name" value="RING/U-box"/>
    <property type="match status" value="1"/>
</dbReference>
<dbReference type="AlphaFoldDB" id="A0A8H4Q110"/>
<dbReference type="EMBL" id="JAACLJ010000009">
    <property type="protein sequence ID" value="KAF4581143.1"/>
    <property type="molecule type" value="Genomic_DNA"/>
</dbReference>
<dbReference type="OrthoDB" id="8062037at2759"/>
<dbReference type="Pfam" id="PF13639">
    <property type="entry name" value="zf-RING_2"/>
    <property type="match status" value="1"/>
</dbReference>
<evidence type="ECO:0000256" key="3">
    <source>
        <dbReference type="ARBA" id="ARBA00022833"/>
    </source>
</evidence>
<feature type="compositionally biased region" description="Low complexity" evidence="5">
    <location>
        <begin position="107"/>
        <end position="132"/>
    </location>
</feature>
<gene>
    <name evidence="7" type="ORF">GQ602_007280</name>
</gene>
<comment type="caution">
    <text evidence="7">The sequence shown here is derived from an EMBL/GenBank/DDBJ whole genome shotgun (WGS) entry which is preliminary data.</text>
</comment>
<accession>A0A8H4Q110</accession>
<dbReference type="InterPro" id="IPR013083">
    <property type="entry name" value="Znf_RING/FYVE/PHD"/>
</dbReference>
<evidence type="ECO:0000256" key="4">
    <source>
        <dbReference type="PROSITE-ProRule" id="PRU00175"/>
    </source>
</evidence>
<feature type="region of interest" description="Disordered" evidence="5">
    <location>
        <begin position="206"/>
        <end position="230"/>
    </location>
</feature>
<keyword evidence="3" id="KW-0862">Zinc</keyword>
<reference evidence="7 8" key="1">
    <citation type="journal article" date="2020" name="G3 (Bethesda)">
        <title>Genetic Underpinnings of Host Manipulation by Ophiocordyceps as Revealed by Comparative Transcriptomics.</title>
        <authorList>
            <person name="Will I."/>
            <person name="Das B."/>
            <person name="Trinh T."/>
            <person name="Brachmann A."/>
            <person name="Ohm R.A."/>
            <person name="de Bekker C."/>
        </authorList>
    </citation>
    <scope>NUCLEOTIDE SEQUENCE [LARGE SCALE GENOMIC DNA]</scope>
    <source>
        <strain evidence="7 8">EC05</strain>
    </source>
</reference>
<organism evidence="7 8">
    <name type="scientific">Ophiocordyceps camponoti-floridani</name>
    <dbReference type="NCBI Taxonomy" id="2030778"/>
    <lineage>
        <taxon>Eukaryota</taxon>
        <taxon>Fungi</taxon>
        <taxon>Dikarya</taxon>
        <taxon>Ascomycota</taxon>
        <taxon>Pezizomycotina</taxon>
        <taxon>Sordariomycetes</taxon>
        <taxon>Hypocreomycetidae</taxon>
        <taxon>Hypocreales</taxon>
        <taxon>Ophiocordycipitaceae</taxon>
        <taxon>Ophiocordyceps</taxon>
    </lineage>
</organism>
<dbReference type="PANTHER" id="PTHR14155">
    <property type="entry name" value="RING FINGER DOMAIN-CONTAINING"/>
    <property type="match status" value="1"/>
</dbReference>
<evidence type="ECO:0000256" key="2">
    <source>
        <dbReference type="ARBA" id="ARBA00022771"/>
    </source>
</evidence>
<feature type="region of interest" description="Disordered" evidence="5">
    <location>
        <begin position="284"/>
        <end position="308"/>
    </location>
</feature>
<sequence length="554" mass="59763">MSVRPEKRDYATGEYSINEAFIGGSLNPGSRRLEAQKAALASGPGAAMDPINYLPHGAGPRLPHHGDGHAASWAPSHQTHHRLPPTAPWPTSSTVPTSPLYFGPSVQQQQQEQQQQQQHQHQQHQQQQQQQQQHHHHHPRPPQLGRSLSPSPSFGLGLQGSLPHPDAGLRGAQPQNGDGLVTPARLHSFASIGQAGLVLHPAGFGPPAGFGSQPPTLGPGRGDASSGELPIFPLSDRLPNPYVPRNLSGEPYSLAYPRRSGSVASVSAGPRFLQPAAAVSGNAAPVASTTSTRNTSALPSPITDRRRQGLSRARRYLTSRHSAPDAVQDNAVMADVADGRLSRHPGHNLSDHLNYVIPDDAALRQLQLARGAIPSKLIASNVALQSLQVVDVKSLSANERMCVICYNDYGVQSIEGVVEAPLRLPNCKHVFGNQCIKKWLEDSDSCPYCRDKLPSEPKVGQTTAAGHAFMTLLRRRDSQANPEGYYRRMLSRFRSGELVELGLRHGRAAERRSPPADAAGDDQRRTRQRRASPTPPNHGPASGPIPGMAHAREH</sequence>
<dbReference type="GO" id="GO:0008270">
    <property type="term" value="F:zinc ion binding"/>
    <property type="evidence" value="ECO:0007669"/>
    <property type="project" value="UniProtKB-KW"/>
</dbReference>
<dbReference type="Gene3D" id="3.30.40.10">
    <property type="entry name" value="Zinc/RING finger domain, C3HC4 (zinc finger)"/>
    <property type="match status" value="1"/>
</dbReference>
<keyword evidence="8" id="KW-1185">Reference proteome</keyword>
<feature type="compositionally biased region" description="Low complexity" evidence="5">
    <location>
        <begin position="89"/>
        <end position="99"/>
    </location>
</feature>
<evidence type="ECO:0000256" key="1">
    <source>
        <dbReference type="ARBA" id="ARBA00022723"/>
    </source>
</evidence>
<name>A0A8H4Q110_9HYPO</name>
<feature type="domain" description="RING-type" evidence="6">
    <location>
        <begin position="402"/>
        <end position="450"/>
    </location>
</feature>
<dbReference type="PANTHER" id="PTHR14155:SF627">
    <property type="entry name" value="OS06G0192800 PROTEIN"/>
    <property type="match status" value="1"/>
</dbReference>
<evidence type="ECO:0000256" key="5">
    <source>
        <dbReference type="SAM" id="MobiDB-lite"/>
    </source>
</evidence>
<feature type="compositionally biased region" description="Low complexity" evidence="5">
    <location>
        <begin position="144"/>
        <end position="163"/>
    </location>
</feature>
<feature type="region of interest" description="Disordered" evidence="5">
    <location>
        <begin position="53"/>
        <end position="182"/>
    </location>
</feature>
<keyword evidence="1" id="KW-0479">Metal-binding</keyword>
<keyword evidence="2 4" id="KW-0863">Zinc-finger</keyword>
<evidence type="ECO:0000313" key="7">
    <source>
        <dbReference type="EMBL" id="KAF4581143.1"/>
    </source>
</evidence>
<protein>
    <submittedName>
        <fullName evidence="7">RING-finger domain containing protein</fullName>
    </submittedName>
</protein>
<dbReference type="PROSITE" id="PS50089">
    <property type="entry name" value="ZF_RING_2"/>
    <property type="match status" value="1"/>
</dbReference>
<proteinExistence type="predicted"/>
<dbReference type="InterPro" id="IPR001841">
    <property type="entry name" value="Znf_RING"/>
</dbReference>
<dbReference type="Proteomes" id="UP000562929">
    <property type="component" value="Unassembled WGS sequence"/>
</dbReference>
<evidence type="ECO:0000259" key="6">
    <source>
        <dbReference type="PROSITE" id="PS50089"/>
    </source>
</evidence>
<dbReference type="SMART" id="SM00184">
    <property type="entry name" value="RING"/>
    <property type="match status" value="1"/>
</dbReference>
<evidence type="ECO:0000313" key="8">
    <source>
        <dbReference type="Proteomes" id="UP000562929"/>
    </source>
</evidence>